<keyword evidence="2" id="KW-1185">Reference proteome</keyword>
<dbReference type="PROSITE" id="PS51221">
    <property type="entry name" value="TTL"/>
    <property type="match status" value="1"/>
</dbReference>
<dbReference type="EMBL" id="MPUH01000881">
    <property type="protein sequence ID" value="OMJ72678.1"/>
    <property type="molecule type" value="Genomic_DNA"/>
</dbReference>
<accession>A0A1R2B7C6</accession>
<evidence type="ECO:0000313" key="1">
    <source>
        <dbReference type="EMBL" id="OMJ72678.1"/>
    </source>
</evidence>
<evidence type="ECO:0008006" key="3">
    <source>
        <dbReference type="Google" id="ProtNLM"/>
    </source>
</evidence>
<protein>
    <recommendedName>
        <fullName evidence="3">Tubulin-tyrosine ligase</fullName>
    </recommendedName>
</protein>
<organism evidence="1 2">
    <name type="scientific">Stentor coeruleus</name>
    <dbReference type="NCBI Taxonomy" id="5963"/>
    <lineage>
        <taxon>Eukaryota</taxon>
        <taxon>Sar</taxon>
        <taxon>Alveolata</taxon>
        <taxon>Ciliophora</taxon>
        <taxon>Postciliodesmatophora</taxon>
        <taxon>Heterotrichea</taxon>
        <taxon>Heterotrichida</taxon>
        <taxon>Stentoridae</taxon>
        <taxon>Stentor</taxon>
    </lineage>
</organism>
<dbReference type="OrthoDB" id="202825at2759"/>
<evidence type="ECO:0000313" key="2">
    <source>
        <dbReference type="Proteomes" id="UP000187209"/>
    </source>
</evidence>
<dbReference type="Proteomes" id="UP000187209">
    <property type="component" value="Unassembled WGS sequence"/>
</dbReference>
<dbReference type="Gene3D" id="3.30.470.20">
    <property type="entry name" value="ATP-grasp fold, B domain"/>
    <property type="match status" value="1"/>
</dbReference>
<dbReference type="InterPro" id="IPR004344">
    <property type="entry name" value="TTL/TTLL_fam"/>
</dbReference>
<dbReference type="AlphaFoldDB" id="A0A1R2B7C6"/>
<dbReference type="PANTHER" id="PTHR46069">
    <property type="entry name" value="TUBULIN TYROSINE LIGASE"/>
    <property type="match status" value="1"/>
</dbReference>
<dbReference type="SUPFAM" id="SSF56059">
    <property type="entry name" value="Glutathione synthetase ATP-binding domain-like"/>
    <property type="match status" value="1"/>
</dbReference>
<dbReference type="Pfam" id="PF03133">
    <property type="entry name" value="TTL"/>
    <property type="match status" value="1"/>
</dbReference>
<proteinExistence type="predicted"/>
<dbReference type="PANTHER" id="PTHR46069:SF1">
    <property type="entry name" value="CHROMOSOME UNDETERMINED SCAFFOLD_125, WHOLE GENOME SHOTGUN SEQUENCE"/>
    <property type="match status" value="1"/>
</dbReference>
<sequence>MDDIQDKVSKTFCYDGAIQLCSKKTLRGSKTNFVKKQGGFNPDLTTSYLKISSMHCSISSVATKNILSLPALDNCVKPKRIYKKFYYKGEEQKISLKELKNTVDGRHKFIVFPGNNSEIIRNIMSKRPNWDEASHSDFMSANFIWHPLSYRLRFDRLLPYLPIQVVNHFEFHNEISNKKNLYNNLFKFCKEKNLSISDIMPKNFVIDFDSKFLHSEIMLFVCFYKSLKKKGVSNYWIFKPSGLNRGKEIHVFKSLKVFKVLLENASKRRTDFKSVIVQKYLEKPLLINQRKFDIRVWVLITHDYKCYFCKNGYIRTSSENFSLNDSTISNEYIHLTNNAIQKNGSQYGKFEEGNQLSLNQLEYHLPVGAIKLPDIIKRMKEIITFTLLSVKKKLNPNKRQYCFEIFGYDFIIDEELKVWLIECNTNPCLEISSKILANIIPKMLNQAFCLTVDKIFPDENNPSIENPVWEYLTTLQR</sequence>
<gene>
    <name evidence="1" type="ORF">SteCoe_28812</name>
</gene>
<name>A0A1R2B7C6_9CILI</name>
<comment type="caution">
    <text evidence="1">The sequence shown here is derived from an EMBL/GenBank/DDBJ whole genome shotgun (WGS) entry which is preliminary data.</text>
</comment>
<reference evidence="1 2" key="1">
    <citation type="submission" date="2016-11" db="EMBL/GenBank/DDBJ databases">
        <title>The macronuclear genome of Stentor coeruleus: a giant cell with tiny introns.</title>
        <authorList>
            <person name="Slabodnick M."/>
            <person name="Ruby J.G."/>
            <person name="Reiff S.B."/>
            <person name="Swart E.C."/>
            <person name="Gosai S."/>
            <person name="Prabakaran S."/>
            <person name="Witkowska E."/>
            <person name="Larue G.E."/>
            <person name="Fisher S."/>
            <person name="Freeman R.M."/>
            <person name="Gunawardena J."/>
            <person name="Chu W."/>
            <person name="Stover N.A."/>
            <person name="Gregory B.D."/>
            <person name="Nowacki M."/>
            <person name="Derisi J."/>
            <person name="Roy S.W."/>
            <person name="Marshall W.F."/>
            <person name="Sood P."/>
        </authorList>
    </citation>
    <scope>NUCLEOTIDE SEQUENCE [LARGE SCALE GENOMIC DNA]</scope>
    <source>
        <strain evidence="1">WM001</strain>
    </source>
</reference>